<reference evidence="14" key="1">
    <citation type="submission" date="2020-11" db="EMBL/GenBank/DDBJ databases">
        <authorList>
            <person name="Whiteford S."/>
        </authorList>
    </citation>
    <scope>NUCLEOTIDE SEQUENCE</scope>
</reference>
<keyword evidence="8" id="KW-0479">Metal-binding</keyword>
<dbReference type="InterPro" id="IPR027806">
    <property type="entry name" value="HARBI1_dom"/>
</dbReference>
<dbReference type="GO" id="GO:0016787">
    <property type="term" value="F:hydrolase activity"/>
    <property type="evidence" value="ECO:0007669"/>
    <property type="project" value="UniProtKB-KW"/>
</dbReference>
<dbReference type="GO" id="GO:0004518">
    <property type="term" value="F:nuclease activity"/>
    <property type="evidence" value="ECO:0007669"/>
    <property type="project" value="UniProtKB-KW"/>
</dbReference>
<evidence type="ECO:0000256" key="3">
    <source>
        <dbReference type="ARBA" id="ARBA00004496"/>
    </source>
</evidence>
<gene>
    <name evidence="15" type="ORF">PLXY2_LOCUS12036</name>
    <name evidence="16" type="ORF">PLXY2_LOCUS15106</name>
    <name evidence="14" type="ORF">PLXY2_LOCUS5081</name>
</gene>
<dbReference type="InterPro" id="IPR026103">
    <property type="entry name" value="HARBI1_animal"/>
</dbReference>
<dbReference type="AlphaFoldDB" id="A0A8S4EC39"/>
<evidence type="ECO:0000313" key="17">
    <source>
        <dbReference type="Proteomes" id="UP000653454"/>
    </source>
</evidence>
<organism evidence="14 17">
    <name type="scientific">Plutella xylostella</name>
    <name type="common">Diamondback moth</name>
    <name type="synonym">Plutella maculipennis</name>
    <dbReference type="NCBI Taxonomy" id="51655"/>
    <lineage>
        <taxon>Eukaryota</taxon>
        <taxon>Metazoa</taxon>
        <taxon>Ecdysozoa</taxon>
        <taxon>Arthropoda</taxon>
        <taxon>Hexapoda</taxon>
        <taxon>Insecta</taxon>
        <taxon>Pterygota</taxon>
        <taxon>Neoptera</taxon>
        <taxon>Endopterygota</taxon>
        <taxon>Lepidoptera</taxon>
        <taxon>Glossata</taxon>
        <taxon>Ditrysia</taxon>
        <taxon>Yponomeutoidea</taxon>
        <taxon>Plutellidae</taxon>
        <taxon>Plutella</taxon>
    </lineage>
</organism>
<evidence type="ECO:0000313" key="15">
    <source>
        <dbReference type="EMBL" id="CAG9133761.1"/>
    </source>
</evidence>
<dbReference type="Pfam" id="PF13359">
    <property type="entry name" value="DDE_Tnp_4"/>
    <property type="match status" value="1"/>
</dbReference>
<dbReference type="Proteomes" id="UP000653454">
    <property type="component" value="Unassembled WGS sequence"/>
</dbReference>
<evidence type="ECO:0000256" key="11">
    <source>
        <dbReference type="ARBA" id="ARBA00030126"/>
    </source>
</evidence>
<evidence type="ECO:0000256" key="4">
    <source>
        <dbReference type="ARBA" id="ARBA00006958"/>
    </source>
</evidence>
<dbReference type="PANTHER" id="PTHR22930:SF289">
    <property type="entry name" value="DDE TNP4 DOMAIN-CONTAINING PROTEIN-RELATED"/>
    <property type="match status" value="1"/>
</dbReference>
<keyword evidence="6" id="KW-0963">Cytoplasm</keyword>
<name>A0A8S4EC39_PLUXY</name>
<evidence type="ECO:0000256" key="2">
    <source>
        <dbReference type="ARBA" id="ARBA00004123"/>
    </source>
</evidence>
<dbReference type="PRINTS" id="PR02086">
    <property type="entry name" value="PUTNUCHARBI1"/>
</dbReference>
<feature type="domain" description="DDE Tnp4" evidence="13">
    <location>
        <begin position="158"/>
        <end position="309"/>
    </location>
</feature>
<dbReference type="InterPro" id="IPR045249">
    <property type="entry name" value="HARBI1-like"/>
</dbReference>
<dbReference type="GO" id="GO:0046872">
    <property type="term" value="F:metal ion binding"/>
    <property type="evidence" value="ECO:0007669"/>
    <property type="project" value="UniProtKB-KW"/>
</dbReference>
<sequence length="373" mass="42789">MDDLLAFEFLEMDYAISNTNRRRKRKRIRDECDPFSLEDSEFRRRYRLSKDLTESLIEDLGSMFNEPRKLSDLSITDKVLTALSFYATGSYQRPTGDIAAHSMAQQTVSKCIAQVTTAMNSLAMRQKHIVFPHDLQDRNLIRAEFYEKFGMPGVLGCVDGTHVAIVRPSQHEERYFCRKHYHSLNVQLICDANMYIYSVDASYGGATHDSFIWNQHPVKQYLENLNENTWLLGDSGYSLRKFMMTPVVNAMPNTPEAYYTEKQVQTRNTVERAIGVLKARFRCLLSHRTLHYSPEVAASIVNACVILHNMCTKARLPVVELDANENLLEAQYQVRTLADANREPTAAQSLQLGTATRQRLIHRLWAARAIPNI</sequence>
<comment type="function">
    <text evidence="12">Transposase-derived protein that may have nuclease activity. Does not have transposase activity.</text>
</comment>
<dbReference type="GO" id="GO:0005737">
    <property type="term" value="C:cytoplasm"/>
    <property type="evidence" value="ECO:0007669"/>
    <property type="project" value="UniProtKB-SubCell"/>
</dbReference>
<keyword evidence="10" id="KW-0539">Nucleus</keyword>
<evidence type="ECO:0000256" key="6">
    <source>
        <dbReference type="ARBA" id="ARBA00022490"/>
    </source>
</evidence>
<comment type="cofactor">
    <cofactor evidence="1">
        <name>a divalent metal cation</name>
        <dbReference type="ChEBI" id="CHEBI:60240"/>
    </cofactor>
</comment>
<evidence type="ECO:0000256" key="12">
    <source>
        <dbReference type="ARBA" id="ARBA00045850"/>
    </source>
</evidence>
<dbReference type="GO" id="GO:0005634">
    <property type="term" value="C:nucleus"/>
    <property type="evidence" value="ECO:0007669"/>
    <property type="project" value="UniProtKB-SubCell"/>
</dbReference>
<comment type="subcellular location">
    <subcellularLocation>
        <location evidence="3">Cytoplasm</location>
    </subcellularLocation>
    <subcellularLocation>
        <location evidence="2">Nucleus</location>
    </subcellularLocation>
</comment>
<evidence type="ECO:0000256" key="1">
    <source>
        <dbReference type="ARBA" id="ARBA00001968"/>
    </source>
</evidence>
<evidence type="ECO:0000256" key="9">
    <source>
        <dbReference type="ARBA" id="ARBA00022801"/>
    </source>
</evidence>
<evidence type="ECO:0000256" key="8">
    <source>
        <dbReference type="ARBA" id="ARBA00022723"/>
    </source>
</evidence>
<proteinExistence type="inferred from homology"/>
<keyword evidence="7" id="KW-0540">Nuclease</keyword>
<keyword evidence="9" id="KW-0378">Hydrolase</keyword>
<dbReference type="PANTHER" id="PTHR22930">
    <property type="match status" value="1"/>
</dbReference>
<evidence type="ECO:0000259" key="13">
    <source>
        <dbReference type="Pfam" id="PF13359"/>
    </source>
</evidence>
<accession>A0A8S4EC39</accession>
<dbReference type="EMBL" id="CAJHNJ030000067">
    <property type="protein sequence ID" value="CAG9133761.1"/>
    <property type="molecule type" value="Genomic_DNA"/>
</dbReference>
<comment type="similarity">
    <text evidence="4">Belongs to the HARBI1 family.</text>
</comment>
<evidence type="ECO:0000256" key="5">
    <source>
        <dbReference type="ARBA" id="ARBA00015519"/>
    </source>
</evidence>
<dbReference type="EMBL" id="CAJHNJ030000014">
    <property type="protein sequence ID" value="CAG9112934.1"/>
    <property type="molecule type" value="Genomic_DNA"/>
</dbReference>
<evidence type="ECO:0000313" key="16">
    <source>
        <dbReference type="EMBL" id="CAG9136847.1"/>
    </source>
</evidence>
<evidence type="ECO:0000313" key="14">
    <source>
        <dbReference type="EMBL" id="CAG9112934.1"/>
    </source>
</evidence>
<keyword evidence="17" id="KW-1185">Reference proteome</keyword>
<evidence type="ECO:0000256" key="7">
    <source>
        <dbReference type="ARBA" id="ARBA00022722"/>
    </source>
</evidence>
<comment type="caution">
    <text evidence="14">The sequence shown here is derived from an EMBL/GenBank/DDBJ whole genome shotgun (WGS) entry which is preliminary data.</text>
</comment>
<protein>
    <recommendedName>
        <fullName evidence="5">Putative nuclease HARBI1</fullName>
    </recommendedName>
    <alternativeName>
        <fullName evidence="11">Harbinger transposase-derived nuclease</fullName>
    </alternativeName>
</protein>
<dbReference type="EMBL" id="CAJHNJ030000164">
    <property type="protein sequence ID" value="CAG9136847.1"/>
    <property type="molecule type" value="Genomic_DNA"/>
</dbReference>
<evidence type="ECO:0000256" key="10">
    <source>
        <dbReference type="ARBA" id="ARBA00023242"/>
    </source>
</evidence>